<dbReference type="RefSeq" id="WP_055580682.1">
    <property type="nucleotide sequence ID" value="NZ_LKTM01000351.1"/>
</dbReference>
<evidence type="ECO:0000313" key="1">
    <source>
        <dbReference type="EMBL" id="KQH76368.1"/>
    </source>
</evidence>
<accession>A0A0Q2U6N2</accession>
<dbReference type="EMBL" id="LKTM01000351">
    <property type="protein sequence ID" value="KQH76368.1"/>
    <property type="molecule type" value="Genomic_DNA"/>
</dbReference>
<dbReference type="Proteomes" id="UP000051677">
    <property type="component" value="Unassembled WGS sequence"/>
</dbReference>
<gene>
    <name evidence="1" type="ORF">AO501_09820</name>
</gene>
<organism evidence="1 2">
    <name type="scientific">Mycobacterium gordonae</name>
    <dbReference type="NCBI Taxonomy" id="1778"/>
    <lineage>
        <taxon>Bacteria</taxon>
        <taxon>Bacillati</taxon>
        <taxon>Actinomycetota</taxon>
        <taxon>Actinomycetes</taxon>
        <taxon>Mycobacteriales</taxon>
        <taxon>Mycobacteriaceae</taxon>
        <taxon>Mycobacterium</taxon>
    </lineage>
</organism>
<evidence type="ECO:0000313" key="2">
    <source>
        <dbReference type="Proteomes" id="UP000051677"/>
    </source>
</evidence>
<sequence length="248" mass="26334">MKISARFHATQVRNASKALDVALPSALVVKLDQADQIATTTETMLGTRGDLNAAILDAIERGDDYHDDPLVRRYALDWQIANFQGHGVQEAATERAMQRRRDALNAHANQVLAAWAAALKPHSANLAAAAAGLPNHRLDDAGAVIAAGLEAVELWQGAQRAVKAWGAATAGFVAFASAARVATDDYRWLIFTDAEVPSAGRHVDAWSLACLGHALALPTLKEFQERVAAALPADDLGVDGGLDEFDVA</sequence>
<comment type="caution">
    <text evidence="1">The sequence shown here is derived from an EMBL/GenBank/DDBJ whole genome shotgun (WGS) entry which is preliminary data.</text>
</comment>
<name>A0A0Q2U6N2_MYCGO</name>
<dbReference type="AlphaFoldDB" id="A0A0Q2U6N2"/>
<reference evidence="1 2" key="1">
    <citation type="submission" date="2015-10" db="EMBL/GenBank/DDBJ databases">
        <title>Mycobacterium gordonae draft genome assembly.</title>
        <authorList>
            <person name="Ustinova V."/>
            <person name="Smirnova T."/>
            <person name="Blagodatskikh K."/>
            <person name="Varlamov D."/>
            <person name="Larionova E."/>
            <person name="Chernousova L."/>
        </authorList>
    </citation>
    <scope>NUCLEOTIDE SEQUENCE [LARGE SCALE GENOMIC DNA]</scope>
    <source>
        <strain evidence="1 2">CTRI 14-8773</strain>
    </source>
</reference>
<dbReference type="OrthoDB" id="4700809at2"/>
<protein>
    <submittedName>
        <fullName evidence="1">Uncharacterized protein</fullName>
    </submittedName>
</protein>
<proteinExistence type="predicted"/>